<protein>
    <recommendedName>
        <fullName evidence="1">tRNA ligase kinase domain-containing protein</fullName>
    </recommendedName>
</protein>
<evidence type="ECO:0000313" key="2">
    <source>
        <dbReference type="EMBL" id="KAH3686144.1"/>
    </source>
</evidence>
<dbReference type="AlphaFoldDB" id="A0A9P8QAZ6"/>
<dbReference type="InterPro" id="IPR015966">
    <property type="entry name" value="tRNA_lig_kin_fungi"/>
</dbReference>
<dbReference type="GO" id="GO:0005524">
    <property type="term" value="F:ATP binding"/>
    <property type="evidence" value="ECO:0007669"/>
    <property type="project" value="InterPro"/>
</dbReference>
<organism evidence="2 3">
    <name type="scientific">Wickerhamomyces pijperi</name>
    <name type="common">Yeast</name>
    <name type="synonym">Pichia pijperi</name>
    <dbReference type="NCBI Taxonomy" id="599730"/>
    <lineage>
        <taxon>Eukaryota</taxon>
        <taxon>Fungi</taxon>
        <taxon>Dikarya</taxon>
        <taxon>Ascomycota</taxon>
        <taxon>Saccharomycotina</taxon>
        <taxon>Saccharomycetes</taxon>
        <taxon>Phaffomycetales</taxon>
        <taxon>Wickerhamomycetaceae</taxon>
        <taxon>Wickerhamomyces</taxon>
    </lineage>
</organism>
<proteinExistence type="predicted"/>
<dbReference type="Proteomes" id="UP000774326">
    <property type="component" value="Unassembled WGS sequence"/>
</dbReference>
<sequence length="412" mass="47489">MSSITSTSPSMNPSNNVEKKKKYLIITVSLISGYKTQILEILNQLIPNSVFQDCSFKRSPPPALVLEKQLGSLLEQDQIDCVLLRKNNQMGLHRDIIKQAVDQINNNPNNDSFHIELVLIDLIGNMKVHGPRFMNGIFTRVMMRNEPETTINPGRYTPREIASIVRSFCSGYQSVPRMQQQWQFDLIIVLDYTKPNLFRFVRCIVDEINGQYPELIKDVADDVILRLTEPGDLRIERLERQIEKFGFLDMKQFVQEHGDENGIPDWLQQRLEYGCTDDKEENTNKKKKVHILYYIGVQFNGVQDIFNEITAHYNITGKCIQTTILEFEQLINGTAEQQLFDFDHCIITEPISSTSIEKLLTRTATHDSKAGGSTVQLIGLNFLPKSENTQILDQYYKSILRYQLRNRVELPP</sequence>
<keyword evidence="3" id="KW-1185">Reference proteome</keyword>
<dbReference type="Pfam" id="PF08303">
    <property type="entry name" value="tRNA_lig_kinase"/>
    <property type="match status" value="1"/>
</dbReference>
<reference evidence="2" key="1">
    <citation type="journal article" date="2021" name="Open Biol.">
        <title>Shared evolutionary footprints suggest mitochondrial oxidative damage underlies multiple complex I losses in fungi.</title>
        <authorList>
            <person name="Schikora-Tamarit M.A."/>
            <person name="Marcet-Houben M."/>
            <person name="Nosek J."/>
            <person name="Gabaldon T."/>
        </authorList>
    </citation>
    <scope>NUCLEOTIDE SEQUENCE</scope>
    <source>
        <strain evidence="2">CBS2887</strain>
    </source>
</reference>
<reference evidence="2" key="2">
    <citation type="submission" date="2021-01" db="EMBL/GenBank/DDBJ databases">
        <authorList>
            <person name="Schikora-Tamarit M.A."/>
        </authorList>
    </citation>
    <scope>NUCLEOTIDE SEQUENCE</scope>
    <source>
        <strain evidence="2">CBS2887</strain>
    </source>
</reference>
<evidence type="ECO:0000259" key="1">
    <source>
        <dbReference type="Pfam" id="PF08303"/>
    </source>
</evidence>
<feature type="domain" description="tRNA ligase kinase" evidence="1">
    <location>
        <begin position="24"/>
        <end position="191"/>
    </location>
</feature>
<accession>A0A9P8QAZ6</accession>
<name>A0A9P8QAZ6_WICPI</name>
<evidence type="ECO:0000313" key="3">
    <source>
        <dbReference type="Proteomes" id="UP000774326"/>
    </source>
</evidence>
<dbReference type="GO" id="GO:0006388">
    <property type="term" value="P:tRNA splicing, via endonucleolytic cleavage and ligation"/>
    <property type="evidence" value="ECO:0007669"/>
    <property type="project" value="InterPro"/>
</dbReference>
<comment type="caution">
    <text evidence="2">The sequence shown here is derived from an EMBL/GenBank/DDBJ whole genome shotgun (WGS) entry which is preliminary data.</text>
</comment>
<dbReference type="GO" id="GO:0003972">
    <property type="term" value="F:RNA ligase (ATP) activity"/>
    <property type="evidence" value="ECO:0007669"/>
    <property type="project" value="InterPro"/>
</dbReference>
<gene>
    <name evidence="2" type="ORF">WICPIJ_002882</name>
</gene>
<dbReference type="EMBL" id="JAEUBG010001589">
    <property type="protein sequence ID" value="KAH3686144.1"/>
    <property type="molecule type" value="Genomic_DNA"/>
</dbReference>